<feature type="domain" description="Large ribosomal subunit protein bL12 oligomerization" evidence="6">
    <location>
        <begin position="5"/>
        <end position="49"/>
    </location>
</feature>
<proteinExistence type="inferred from homology"/>
<sequence length="123" mass="12598">MANLDQIVEEVSKLSALELSDLVKKIEEKFGVSAAMPMMAAGGGGGGEEAKEEKSTFNLELKSAGGTKIAVIKVLREALGLGLAEAKGVADAAPKIIKEGMDKAAADELKGKLEAAGATVELK</sequence>
<evidence type="ECO:0000313" key="8">
    <source>
        <dbReference type="Proteomes" id="UP000034736"/>
    </source>
</evidence>
<protein>
    <recommendedName>
        <fullName evidence="4">Large ribosomal subunit protein bL12</fullName>
    </recommendedName>
</protein>
<evidence type="ECO:0000256" key="2">
    <source>
        <dbReference type="ARBA" id="ARBA00022980"/>
    </source>
</evidence>
<evidence type="ECO:0000256" key="1">
    <source>
        <dbReference type="ARBA" id="ARBA00007197"/>
    </source>
</evidence>
<dbReference type="PANTHER" id="PTHR45987:SF4">
    <property type="entry name" value="LARGE RIBOSOMAL SUBUNIT PROTEIN BL12M"/>
    <property type="match status" value="1"/>
</dbReference>
<dbReference type="InterPro" id="IPR000206">
    <property type="entry name" value="Ribosomal_bL12"/>
</dbReference>
<comment type="caution">
    <text evidence="7">The sequence shown here is derived from an EMBL/GenBank/DDBJ whole genome shotgun (WGS) entry which is preliminary data.</text>
</comment>
<dbReference type="Gene3D" id="1.20.5.710">
    <property type="entry name" value="Single helix bin"/>
    <property type="match status" value="1"/>
</dbReference>
<keyword evidence="3 4" id="KW-0687">Ribonucleoprotein</keyword>
<dbReference type="STRING" id="1618647.UW30_C0006G0011"/>
<dbReference type="Pfam" id="PF00542">
    <property type="entry name" value="Ribosomal_L12"/>
    <property type="match status" value="1"/>
</dbReference>
<dbReference type="EMBL" id="LCHU01000006">
    <property type="protein sequence ID" value="KKT41584.1"/>
    <property type="molecule type" value="Genomic_DNA"/>
</dbReference>
<evidence type="ECO:0000256" key="3">
    <source>
        <dbReference type="ARBA" id="ARBA00023274"/>
    </source>
</evidence>
<dbReference type="Gene3D" id="3.30.1390.10">
    <property type="match status" value="1"/>
</dbReference>
<dbReference type="AlphaFoldDB" id="A0A0G1K1B8"/>
<comment type="similarity">
    <text evidence="1 4">Belongs to the bacterial ribosomal protein bL12 family.</text>
</comment>
<dbReference type="NCBIfam" id="TIGR00855">
    <property type="entry name" value="L12"/>
    <property type="match status" value="1"/>
</dbReference>
<keyword evidence="2 4" id="KW-0689">Ribosomal protein</keyword>
<comment type="subunit">
    <text evidence="4">Homodimer. Part of the ribosomal stalk of the 50S ribosomal subunit. Forms a multimeric L10(L12)X complex, where L10 forms an elongated spine to which 2 to 4 L12 dimers bind in a sequential fashion. Binds GTP-bound translation factors.</text>
</comment>
<dbReference type="GO" id="GO:0003735">
    <property type="term" value="F:structural constituent of ribosome"/>
    <property type="evidence" value="ECO:0007669"/>
    <property type="project" value="InterPro"/>
</dbReference>
<dbReference type="CDD" id="cd00387">
    <property type="entry name" value="Ribosomal_L7_L12"/>
    <property type="match status" value="1"/>
</dbReference>
<dbReference type="InterPro" id="IPR036235">
    <property type="entry name" value="Ribosomal_bL12_oligo_N_sf"/>
</dbReference>
<evidence type="ECO:0000313" key="7">
    <source>
        <dbReference type="EMBL" id="KKT41584.1"/>
    </source>
</evidence>
<dbReference type="HAMAP" id="MF_00368">
    <property type="entry name" value="Ribosomal_bL12"/>
    <property type="match status" value="1"/>
</dbReference>
<dbReference type="InterPro" id="IPR008932">
    <property type="entry name" value="Ribosomal_bL12_oligo"/>
</dbReference>
<feature type="domain" description="Large ribosomal subunit protein bL12 C-terminal" evidence="5">
    <location>
        <begin position="57"/>
        <end position="123"/>
    </location>
</feature>
<evidence type="ECO:0000256" key="4">
    <source>
        <dbReference type="HAMAP-Rule" id="MF_00368"/>
    </source>
</evidence>
<dbReference type="Proteomes" id="UP000034736">
    <property type="component" value="Unassembled WGS sequence"/>
</dbReference>
<dbReference type="Pfam" id="PF16320">
    <property type="entry name" value="Ribosomal_L12_N"/>
    <property type="match status" value="1"/>
</dbReference>
<dbReference type="PANTHER" id="PTHR45987">
    <property type="entry name" value="39S RIBOSOMAL PROTEIN L12"/>
    <property type="match status" value="1"/>
</dbReference>
<dbReference type="GO" id="GO:0003729">
    <property type="term" value="F:mRNA binding"/>
    <property type="evidence" value="ECO:0007669"/>
    <property type="project" value="TreeGrafter"/>
</dbReference>
<organism evidence="7 8">
    <name type="scientific">Candidatus Giovannonibacteria bacterium GW2011_GWA2_44_13b</name>
    <dbReference type="NCBI Taxonomy" id="1618647"/>
    <lineage>
        <taxon>Bacteria</taxon>
        <taxon>Candidatus Giovannoniibacteriota</taxon>
    </lineage>
</organism>
<dbReference type="GO" id="GO:0006412">
    <property type="term" value="P:translation"/>
    <property type="evidence" value="ECO:0007669"/>
    <property type="project" value="UniProtKB-UniRule"/>
</dbReference>
<dbReference type="SUPFAM" id="SSF54736">
    <property type="entry name" value="ClpS-like"/>
    <property type="match status" value="1"/>
</dbReference>
<evidence type="ECO:0000259" key="5">
    <source>
        <dbReference type="Pfam" id="PF00542"/>
    </source>
</evidence>
<evidence type="ECO:0000259" key="6">
    <source>
        <dbReference type="Pfam" id="PF16320"/>
    </source>
</evidence>
<dbReference type="InterPro" id="IPR013823">
    <property type="entry name" value="Ribosomal_bL12_C"/>
</dbReference>
<accession>A0A0G1K1B8</accession>
<dbReference type="SUPFAM" id="SSF48300">
    <property type="entry name" value="Ribosomal protein L7/12, oligomerisation (N-terminal) domain"/>
    <property type="match status" value="1"/>
</dbReference>
<dbReference type="FunFam" id="3.30.1390.10:FF:000001">
    <property type="entry name" value="50S ribosomal protein L7/L12"/>
    <property type="match status" value="1"/>
</dbReference>
<comment type="function">
    <text evidence="4">Forms part of the ribosomal stalk which helps the ribosome interact with GTP-bound translation factors. Is thus essential for accurate translation.</text>
</comment>
<dbReference type="InterPro" id="IPR014719">
    <property type="entry name" value="Ribosomal_bL12_C/ClpS-like"/>
</dbReference>
<name>A0A0G1K1B8_9BACT</name>
<reference evidence="7 8" key="1">
    <citation type="journal article" date="2015" name="Nature">
        <title>rRNA introns, odd ribosomes, and small enigmatic genomes across a large radiation of phyla.</title>
        <authorList>
            <person name="Brown C.T."/>
            <person name="Hug L.A."/>
            <person name="Thomas B.C."/>
            <person name="Sharon I."/>
            <person name="Castelle C.J."/>
            <person name="Singh A."/>
            <person name="Wilkins M.J."/>
            <person name="Williams K.H."/>
            <person name="Banfield J.F."/>
        </authorList>
    </citation>
    <scope>NUCLEOTIDE SEQUENCE [LARGE SCALE GENOMIC DNA]</scope>
</reference>
<dbReference type="GO" id="GO:0022625">
    <property type="term" value="C:cytosolic large ribosomal subunit"/>
    <property type="evidence" value="ECO:0007669"/>
    <property type="project" value="TreeGrafter"/>
</dbReference>
<gene>
    <name evidence="4" type="primary">rplL</name>
    <name evidence="7" type="ORF">UW30_C0006G0011</name>
</gene>